<gene>
    <name evidence="1" type="ORF">AAIG11_17670</name>
</gene>
<name>A0ABU9VYQ6_9CLOT</name>
<sequence length="76" mass="8918">MGRRLEQATKNEIIRLSYEEKISTRALANQLKIGRTTIQSVLREYRTKNNLQIRSNQGLQQKLTDLPVRKLPDIRI</sequence>
<evidence type="ECO:0000313" key="1">
    <source>
        <dbReference type="EMBL" id="MEN1762292.1"/>
    </source>
</evidence>
<dbReference type="Proteomes" id="UP001407405">
    <property type="component" value="Unassembled WGS sequence"/>
</dbReference>
<dbReference type="EMBL" id="JBCITM010000047">
    <property type="protein sequence ID" value="MEN1762292.1"/>
    <property type="molecule type" value="Genomic_DNA"/>
</dbReference>
<evidence type="ECO:0000313" key="2">
    <source>
        <dbReference type="Proteomes" id="UP001407405"/>
    </source>
</evidence>
<dbReference type="InterPro" id="IPR036388">
    <property type="entry name" value="WH-like_DNA-bd_sf"/>
</dbReference>
<protein>
    <recommendedName>
        <fullName evidence="3">Transposase</fullName>
    </recommendedName>
</protein>
<dbReference type="Gene3D" id="1.10.10.10">
    <property type="entry name" value="Winged helix-like DNA-binding domain superfamily/Winged helix DNA-binding domain"/>
    <property type="match status" value="1"/>
</dbReference>
<keyword evidence="2" id="KW-1185">Reference proteome</keyword>
<comment type="caution">
    <text evidence="1">The sequence shown here is derived from an EMBL/GenBank/DDBJ whole genome shotgun (WGS) entry which is preliminary data.</text>
</comment>
<organism evidence="1 2">
    <name type="scientific">Anoxynatronum sibiricum</name>
    <dbReference type="NCBI Taxonomy" id="210623"/>
    <lineage>
        <taxon>Bacteria</taxon>
        <taxon>Bacillati</taxon>
        <taxon>Bacillota</taxon>
        <taxon>Clostridia</taxon>
        <taxon>Eubacteriales</taxon>
        <taxon>Clostridiaceae</taxon>
        <taxon>Anoxynatronum</taxon>
    </lineage>
</organism>
<dbReference type="RefSeq" id="WP_343187545.1">
    <property type="nucleotide sequence ID" value="NZ_JBCITM010000047.1"/>
</dbReference>
<evidence type="ECO:0008006" key="3">
    <source>
        <dbReference type="Google" id="ProtNLM"/>
    </source>
</evidence>
<reference evidence="1 2" key="1">
    <citation type="submission" date="2024-04" db="EMBL/GenBank/DDBJ databases">
        <title>Genome sequencing and metabolic network reconstruction of aminoacids and betaine degradation by Anoxynatronum sibiricum.</title>
        <authorList>
            <person name="Detkova E.N."/>
            <person name="Boltjanskaja Y.V."/>
            <person name="Mardanov A.V."/>
            <person name="Kevbrin V."/>
        </authorList>
    </citation>
    <scope>NUCLEOTIDE SEQUENCE [LARGE SCALE GENOMIC DNA]</scope>
    <source>
        <strain evidence="1 2">Z-7981</strain>
    </source>
</reference>
<accession>A0ABU9VYQ6</accession>
<proteinExistence type="predicted"/>